<gene>
    <name evidence="4" type="ORF">SODALDRAFT_336250</name>
</gene>
<evidence type="ECO:0000313" key="5">
    <source>
        <dbReference type="Proteomes" id="UP000272025"/>
    </source>
</evidence>
<dbReference type="InterPro" id="IPR004408">
    <property type="entry name" value="Biotin_CoA_COase_ligase"/>
</dbReference>
<evidence type="ECO:0000313" key="4">
    <source>
        <dbReference type="EMBL" id="ROT42564.1"/>
    </source>
</evidence>
<dbReference type="GeneID" id="39581054"/>
<dbReference type="GO" id="GO:0005737">
    <property type="term" value="C:cytoplasm"/>
    <property type="evidence" value="ECO:0007669"/>
    <property type="project" value="TreeGrafter"/>
</dbReference>
<dbReference type="PROSITE" id="PS51733">
    <property type="entry name" value="BPL_LPL_CATALYTIC"/>
    <property type="match status" value="1"/>
</dbReference>
<feature type="domain" description="BPL/LPL catalytic" evidence="3">
    <location>
        <begin position="392"/>
        <end position="602"/>
    </location>
</feature>
<dbReference type="SUPFAM" id="SSF52317">
    <property type="entry name" value="Class I glutamine amidotransferase-like"/>
    <property type="match status" value="1"/>
</dbReference>
<keyword evidence="2 4" id="KW-0436">Ligase</keyword>
<dbReference type="Pfam" id="PF03099">
    <property type="entry name" value="BPL_LplA_LipB"/>
    <property type="match status" value="1"/>
</dbReference>
<dbReference type="STRING" id="1314773.A0A3N2Q721"/>
<dbReference type="Proteomes" id="UP000272025">
    <property type="component" value="Unassembled WGS sequence"/>
</dbReference>
<sequence length="689" mass="75932">MASRKLNVLVYTGPGTTTESVRHAICTLRRLLTPNYAVTPLPEAVLLNEPWPQTCALLVIPGGADLPYCRSLNGPGTGRISDYVRGGGAYLGLCAGGYFGSARCEFEVGSPEKGMEIVGPRELAFFPGTCRGGAFSGFRYHSEHGARAMRLRIEREAFAEEKALPPETLSYYNGGGVFVDARSFKDQGVEVLASYDRPMDVDGGDGEAAIVWCRVGDGAAILMGPHPEFAPEYLFPQPDVPQYDQLIRDLEAEHASRTALLRACLRKLGLDVPDTDAHIPSLSSLHLSSLHHREVEDLLHEWGGIITLEDGNEYVRAETDTFRIDREGRWSLKDLKEKNLPSTKDDNDDYDDDKGRLSADGSAIDYSHVVKDIVPHDRAWPDEAATPDFDHGFFYQCLRAYQLMEDGVGDWGRLLLYGKVVTSTNTLVDKNPKLLATLPTGFTITATHQVAARGRGANVWVCPVGSLLFSAVIRHPAHLAASRPLVFLQYLAAIAVVEAIQTYDQGYEEMPIRIKWPNDVYARDPSSSPSKPSYVKIAGILSTCTYTAGSYTCVIGIGINAANPRPTTSLNDLRPPHLAAFRLEKLLARLLTRLECLHGEFLRDGFAGSIEERYYRHWLHGGQLVTLQDEEGGEEGGPARARVIGITRDWGLLRAVEVDADGRATGRAWALQSDENSFDYWKGLIRRRG</sequence>
<keyword evidence="5" id="KW-1185">Reference proteome</keyword>
<dbReference type="CDD" id="cd16442">
    <property type="entry name" value="BPL"/>
    <property type="match status" value="1"/>
</dbReference>
<protein>
    <submittedName>
        <fullName evidence="4">Biotin-protein ligase</fullName>
    </submittedName>
</protein>
<evidence type="ECO:0000256" key="1">
    <source>
        <dbReference type="ARBA" id="ARBA00009934"/>
    </source>
</evidence>
<dbReference type="OrthoDB" id="10250105at2759"/>
<dbReference type="AlphaFoldDB" id="A0A3N2Q721"/>
<name>A0A3N2Q721_SODAK</name>
<dbReference type="GO" id="GO:0004077">
    <property type="term" value="F:biotin--[biotin carboxyl-carrier protein] ligase activity"/>
    <property type="evidence" value="ECO:0007669"/>
    <property type="project" value="InterPro"/>
</dbReference>
<dbReference type="InterPro" id="IPR004143">
    <property type="entry name" value="BPL_LPL_catalytic"/>
</dbReference>
<dbReference type="SUPFAM" id="SSF55681">
    <property type="entry name" value="Class II aaRS and biotin synthetases"/>
    <property type="match status" value="1"/>
</dbReference>
<comment type="similarity">
    <text evidence="1">Belongs to the biotin--protein ligase family.</text>
</comment>
<dbReference type="InterPro" id="IPR019197">
    <property type="entry name" value="Biotin-prot_ligase_N"/>
</dbReference>
<dbReference type="RefSeq" id="XP_028470370.1">
    <property type="nucleotide sequence ID" value="XM_028612576.1"/>
</dbReference>
<dbReference type="InterPro" id="IPR029062">
    <property type="entry name" value="Class_I_gatase-like"/>
</dbReference>
<accession>A0A3N2Q721</accession>
<dbReference type="Gene3D" id="3.30.930.10">
    <property type="entry name" value="Bira Bifunctional Protein, Domain 2"/>
    <property type="match status" value="1"/>
</dbReference>
<dbReference type="InterPro" id="IPR045864">
    <property type="entry name" value="aa-tRNA-synth_II/BPL/LPL"/>
</dbReference>
<organism evidence="4 5">
    <name type="scientific">Sodiomyces alkalinus (strain CBS 110278 / VKM F-3762 / F11)</name>
    <name type="common">Alkaliphilic filamentous fungus</name>
    <dbReference type="NCBI Taxonomy" id="1314773"/>
    <lineage>
        <taxon>Eukaryota</taxon>
        <taxon>Fungi</taxon>
        <taxon>Dikarya</taxon>
        <taxon>Ascomycota</taxon>
        <taxon>Pezizomycotina</taxon>
        <taxon>Sordariomycetes</taxon>
        <taxon>Hypocreomycetidae</taxon>
        <taxon>Glomerellales</taxon>
        <taxon>Plectosphaerellaceae</taxon>
        <taxon>Sodiomyces</taxon>
    </lineage>
</organism>
<dbReference type="PANTHER" id="PTHR12835:SF5">
    <property type="entry name" value="BIOTIN--PROTEIN LIGASE"/>
    <property type="match status" value="1"/>
</dbReference>
<dbReference type="Pfam" id="PF09825">
    <property type="entry name" value="BPL_N"/>
    <property type="match status" value="1"/>
</dbReference>
<evidence type="ECO:0000256" key="2">
    <source>
        <dbReference type="ARBA" id="ARBA00022598"/>
    </source>
</evidence>
<dbReference type="PANTHER" id="PTHR12835">
    <property type="entry name" value="BIOTIN PROTEIN LIGASE"/>
    <property type="match status" value="1"/>
</dbReference>
<dbReference type="CDD" id="cd03144">
    <property type="entry name" value="GATase1_ScBLP_like"/>
    <property type="match status" value="1"/>
</dbReference>
<proteinExistence type="inferred from homology"/>
<reference evidence="4 5" key="1">
    <citation type="journal article" date="2018" name="Mol. Ecol.">
        <title>The obligate alkalophilic soda-lake fungus Sodiomyces alkalinus has shifted to a protein diet.</title>
        <authorList>
            <person name="Grum-Grzhimaylo A.A."/>
            <person name="Falkoski D.L."/>
            <person name="van den Heuvel J."/>
            <person name="Valero-Jimenez C.A."/>
            <person name="Min B."/>
            <person name="Choi I.G."/>
            <person name="Lipzen A."/>
            <person name="Daum C.G."/>
            <person name="Aanen D.K."/>
            <person name="Tsang A."/>
            <person name="Henrissat B."/>
            <person name="Bilanenko E.N."/>
            <person name="de Vries R.P."/>
            <person name="van Kan J.A.L."/>
            <person name="Grigoriev I.V."/>
            <person name="Debets A.J.M."/>
        </authorList>
    </citation>
    <scope>NUCLEOTIDE SEQUENCE [LARGE SCALE GENOMIC DNA]</scope>
    <source>
        <strain evidence="4 5">F11</strain>
    </source>
</reference>
<dbReference type="EMBL" id="ML119051">
    <property type="protein sequence ID" value="ROT42564.1"/>
    <property type="molecule type" value="Genomic_DNA"/>
</dbReference>
<evidence type="ECO:0000259" key="3">
    <source>
        <dbReference type="PROSITE" id="PS51733"/>
    </source>
</evidence>